<feature type="region of interest" description="Disordered" evidence="1">
    <location>
        <begin position="288"/>
        <end position="329"/>
    </location>
</feature>
<proteinExistence type="predicted"/>
<feature type="chain" id="PRO_5043428945" description="Receptor ligand binding region domain-containing protein" evidence="2">
    <location>
        <begin position="28"/>
        <end position="329"/>
    </location>
</feature>
<evidence type="ECO:0000313" key="3">
    <source>
        <dbReference type="EMBL" id="KAJ1528565.1"/>
    </source>
</evidence>
<accession>A0AAV7XT31</accession>
<feature type="compositionally biased region" description="Low complexity" evidence="1">
    <location>
        <begin position="306"/>
        <end position="317"/>
    </location>
</feature>
<name>A0AAV7XT31_9NEOP</name>
<dbReference type="Proteomes" id="UP001075354">
    <property type="component" value="Chromosome 4"/>
</dbReference>
<sequence>MAWPRARPAWPSAARLLLLLALACAEAGPAGPAGPASDMVVFIKEQCYQPALDMHALRQLVEGRARGAEDARLNVKFMSSKELCGAQPGELAALLAALSTDSTRAVVGSFEAAVCGVLDLLATMHPTKMIVTWGCPQQELVAGAVDYGHVPDGGPGGARVRRLLPPLAATVQGAVRVATYYRMRTAAIVSSGESSTPHGSDTTLTVSRRKSTEGDRYFFPPVCGAGSGPRAHLRTACSHTHTCEAISGRAVSPARSRRPGGLPACLWGCPGKSVVTAAASDSDTCRLNAKAGRGGVRGPRRDGDRAVAAAGAPSPGAAEPPPPPPPPLD</sequence>
<keyword evidence="4" id="KW-1185">Reference proteome</keyword>
<protein>
    <recommendedName>
        <fullName evidence="5">Receptor ligand binding region domain-containing protein</fullName>
    </recommendedName>
</protein>
<keyword evidence="2" id="KW-0732">Signal</keyword>
<organism evidence="3 4">
    <name type="scientific">Megalurothrips usitatus</name>
    <name type="common">bean blossom thrips</name>
    <dbReference type="NCBI Taxonomy" id="439358"/>
    <lineage>
        <taxon>Eukaryota</taxon>
        <taxon>Metazoa</taxon>
        <taxon>Ecdysozoa</taxon>
        <taxon>Arthropoda</taxon>
        <taxon>Hexapoda</taxon>
        <taxon>Insecta</taxon>
        <taxon>Pterygota</taxon>
        <taxon>Neoptera</taxon>
        <taxon>Paraneoptera</taxon>
        <taxon>Thysanoptera</taxon>
        <taxon>Terebrantia</taxon>
        <taxon>Thripoidea</taxon>
        <taxon>Thripidae</taxon>
        <taxon>Megalurothrips</taxon>
    </lineage>
</organism>
<gene>
    <name evidence="3" type="ORF">ONE63_006969</name>
</gene>
<evidence type="ECO:0000313" key="4">
    <source>
        <dbReference type="Proteomes" id="UP001075354"/>
    </source>
</evidence>
<dbReference type="AlphaFoldDB" id="A0AAV7XT31"/>
<evidence type="ECO:0008006" key="5">
    <source>
        <dbReference type="Google" id="ProtNLM"/>
    </source>
</evidence>
<comment type="caution">
    <text evidence="3">The sequence shown here is derived from an EMBL/GenBank/DDBJ whole genome shotgun (WGS) entry which is preliminary data.</text>
</comment>
<dbReference type="EMBL" id="JAPTSV010000004">
    <property type="protein sequence ID" value="KAJ1528565.1"/>
    <property type="molecule type" value="Genomic_DNA"/>
</dbReference>
<feature type="signal peptide" evidence="2">
    <location>
        <begin position="1"/>
        <end position="27"/>
    </location>
</feature>
<feature type="compositionally biased region" description="Pro residues" evidence="1">
    <location>
        <begin position="318"/>
        <end position="329"/>
    </location>
</feature>
<evidence type="ECO:0000256" key="1">
    <source>
        <dbReference type="SAM" id="MobiDB-lite"/>
    </source>
</evidence>
<evidence type="ECO:0000256" key="2">
    <source>
        <dbReference type="SAM" id="SignalP"/>
    </source>
</evidence>
<reference evidence="3" key="1">
    <citation type="submission" date="2022-12" db="EMBL/GenBank/DDBJ databases">
        <title>Chromosome-level genome assembly of the bean flower thrips Megalurothrips usitatus.</title>
        <authorList>
            <person name="Ma L."/>
            <person name="Liu Q."/>
            <person name="Li H."/>
            <person name="Cai W."/>
        </authorList>
    </citation>
    <scope>NUCLEOTIDE SEQUENCE</scope>
    <source>
        <strain evidence="3">Cailab_2022a</strain>
    </source>
</reference>